<comment type="caution">
    <text evidence="2">The sequence shown here is derived from an EMBL/GenBank/DDBJ whole genome shotgun (WGS) entry which is preliminary data.</text>
</comment>
<dbReference type="Pfam" id="PF02627">
    <property type="entry name" value="CMD"/>
    <property type="match status" value="1"/>
</dbReference>
<dbReference type="Gene3D" id="1.20.1290.10">
    <property type="entry name" value="AhpD-like"/>
    <property type="match status" value="1"/>
</dbReference>
<organism evidence="2 3">
    <name type="scientific">Actinocorallia longicatena</name>
    <dbReference type="NCBI Taxonomy" id="111803"/>
    <lineage>
        <taxon>Bacteria</taxon>
        <taxon>Bacillati</taxon>
        <taxon>Actinomycetota</taxon>
        <taxon>Actinomycetes</taxon>
        <taxon>Streptosporangiales</taxon>
        <taxon>Thermomonosporaceae</taxon>
        <taxon>Actinocorallia</taxon>
    </lineage>
</organism>
<proteinExistence type="predicted"/>
<dbReference type="EMBL" id="BAAAUV010000005">
    <property type="protein sequence ID" value="GAA3207478.1"/>
    <property type="molecule type" value="Genomic_DNA"/>
</dbReference>
<dbReference type="SUPFAM" id="SSF69118">
    <property type="entry name" value="AhpD-like"/>
    <property type="match status" value="1"/>
</dbReference>
<evidence type="ECO:0000313" key="2">
    <source>
        <dbReference type="EMBL" id="GAA3207478.1"/>
    </source>
</evidence>
<dbReference type="Proteomes" id="UP001501237">
    <property type="component" value="Unassembled WGS sequence"/>
</dbReference>
<reference evidence="3" key="1">
    <citation type="journal article" date="2019" name="Int. J. Syst. Evol. Microbiol.">
        <title>The Global Catalogue of Microorganisms (GCM) 10K type strain sequencing project: providing services to taxonomists for standard genome sequencing and annotation.</title>
        <authorList>
            <consortium name="The Broad Institute Genomics Platform"/>
            <consortium name="The Broad Institute Genome Sequencing Center for Infectious Disease"/>
            <person name="Wu L."/>
            <person name="Ma J."/>
        </authorList>
    </citation>
    <scope>NUCLEOTIDE SEQUENCE [LARGE SCALE GENOMIC DNA]</scope>
    <source>
        <strain evidence="3">JCM 9377</strain>
    </source>
</reference>
<dbReference type="PANTHER" id="PTHR34846:SF5">
    <property type="entry name" value="CARBOXYMUCONOLACTONE DECARBOXYLASE-LIKE DOMAIN-CONTAINING PROTEIN"/>
    <property type="match status" value="1"/>
</dbReference>
<name>A0ABP6QCF6_9ACTN</name>
<keyword evidence="3" id="KW-1185">Reference proteome</keyword>
<dbReference type="InterPro" id="IPR029032">
    <property type="entry name" value="AhpD-like"/>
</dbReference>
<gene>
    <name evidence="2" type="ORF">GCM10010468_23740</name>
</gene>
<feature type="domain" description="Carboxymuconolactone decarboxylase-like" evidence="1">
    <location>
        <begin position="58"/>
        <end position="139"/>
    </location>
</feature>
<dbReference type="RefSeq" id="WP_344826196.1">
    <property type="nucleotide sequence ID" value="NZ_BAAAUV010000005.1"/>
</dbReference>
<sequence>MSARPGTRRLAPLAAHLWDEEAVAMLRGRVRQADRFLSGAAGTPPLPNVLGILGHHPRLSGAWLGYNGVLLEDPALGPRLRELLILRVARRTGSQYEWLQHVRMGRAAGLSDAHLEALAGDLESVEWTPLERLLLDAADQLLTDHHIGDATWDGLAAHLDARQLLEIPFVVGSYLCLAMVFSSVGLELDADMDPASAPPLPGMEERA</sequence>
<dbReference type="InterPro" id="IPR003779">
    <property type="entry name" value="CMD-like"/>
</dbReference>
<protein>
    <submittedName>
        <fullName evidence="2">Carboxymuconolactone decarboxylase family protein</fullName>
    </submittedName>
</protein>
<evidence type="ECO:0000313" key="3">
    <source>
        <dbReference type="Proteomes" id="UP001501237"/>
    </source>
</evidence>
<dbReference type="PANTHER" id="PTHR34846">
    <property type="entry name" value="4-CARBOXYMUCONOLACTONE DECARBOXYLASE FAMILY PROTEIN (AFU_ORTHOLOGUE AFUA_6G11590)"/>
    <property type="match status" value="1"/>
</dbReference>
<accession>A0ABP6QCF6</accession>
<evidence type="ECO:0000259" key="1">
    <source>
        <dbReference type="Pfam" id="PF02627"/>
    </source>
</evidence>